<sequence>MNKLYYFLYFLFFTMFSTVAEARENSILLNFDYINQSTSQVISFNAFSEKRYDDVDFLLTATSDSGLEVTYSSADTSIAEVYKDPNDGNRWKLKINAVGSVIITASQAGDETFDEAVPISQNLVINPAILIITAETKSKLYSEEDPELTYNATGFVNADEASVILTGMLTRTEGEAVGTYPILQGSLLATSSYTINFVGANLQIARAPLPDITFENETFVYDGTPKSIIVKGEIPPEVVITYTGNEQINAGTYTVSAFIDGGINYASETLTAILEITKSPQTITWTQSLITGCSGETQIVLDATASSGLPIQYSSSNLNVATVNGNILTINTAGYSDIKAYQLGNQNYLETDTIRKLNVRLIGKVKQKWNDVLVFDNTTNKYVSWQWYRDNSILTGATRQYYTSAPVPLSGTYHTVVEDTDRNFMETCPFNVLDGISKGEIKVTPNPSPRNGSIKIVLDYTEEELKDARLLIVDLTGNIYREFTMVSPEINIPAPSNPNMYIIYLYFPTGDKTTVKFLVN</sequence>
<organism evidence="2 3">
    <name type="scientific">Chishuiella changwenlii</name>
    <dbReference type="NCBI Taxonomy" id="1434701"/>
    <lineage>
        <taxon>Bacteria</taxon>
        <taxon>Pseudomonadati</taxon>
        <taxon>Bacteroidota</taxon>
        <taxon>Flavobacteriia</taxon>
        <taxon>Flavobacteriales</taxon>
        <taxon>Weeksellaceae</taxon>
        <taxon>Chishuiella</taxon>
    </lineage>
</organism>
<dbReference type="Pfam" id="PF18676">
    <property type="entry name" value="MBG_2"/>
    <property type="match status" value="1"/>
</dbReference>
<dbReference type="Proteomes" id="UP000184120">
    <property type="component" value="Unassembled WGS sequence"/>
</dbReference>
<evidence type="ECO:0000259" key="1">
    <source>
        <dbReference type="Pfam" id="PF18676"/>
    </source>
</evidence>
<dbReference type="RefSeq" id="WP_143147267.1">
    <property type="nucleotide sequence ID" value="NZ_BMFL01000011.1"/>
</dbReference>
<feature type="domain" description="MBG" evidence="1">
    <location>
        <begin position="130"/>
        <end position="202"/>
    </location>
</feature>
<name>A0A1M6XJZ5_9FLAO</name>
<dbReference type="OrthoDB" id="9805017at2"/>
<accession>A0A1M6XJZ5</accession>
<dbReference type="EMBL" id="FRBH01000005">
    <property type="protein sequence ID" value="SHL06322.1"/>
    <property type="molecule type" value="Genomic_DNA"/>
</dbReference>
<evidence type="ECO:0000313" key="3">
    <source>
        <dbReference type="Proteomes" id="UP000184120"/>
    </source>
</evidence>
<dbReference type="InterPro" id="IPR041286">
    <property type="entry name" value="MBG_2"/>
</dbReference>
<dbReference type="SUPFAM" id="SSF49373">
    <property type="entry name" value="Invasin/intimin cell-adhesion fragments"/>
    <property type="match status" value="1"/>
</dbReference>
<gene>
    <name evidence="2" type="ORF">SAMN05443634_105276</name>
</gene>
<reference evidence="3" key="1">
    <citation type="submission" date="2016-11" db="EMBL/GenBank/DDBJ databases">
        <authorList>
            <person name="Varghese N."/>
            <person name="Submissions S."/>
        </authorList>
    </citation>
    <scope>NUCLEOTIDE SEQUENCE [LARGE SCALE GENOMIC DNA]</scope>
    <source>
        <strain evidence="3">DSM 27989</strain>
    </source>
</reference>
<dbReference type="STRING" id="1434701.SAMN05443634_105276"/>
<dbReference type="Gene3D" id="3.30.160.710">
    <property type="match status" value="1"/>
</dbReference>
<protein>
    <recommendedName>
        <fullName evidence="1">MBG domain-containing protein</fullName>
    </recommendedName>
</protein>
<evidence type="ECO:0000313" key="2">
    <source>
        <dbReference type="EMBL" id="SHL06322.1"/>
    </source>
</evidence>
<dbReference type="InterPro" id="IPR008964">
    <property type="entry name" value="Invasin/intimin_cell_adhesion"/>
</dbReference>
<proteinExistence type="predicted"/>
<dbReference type="AlphaFoldDB" id="A0A1M6XJZ5"/>